<feature type="region of interest" description="Disordered" evidence="1">
    <location>
        <begin position="119"/>
        <end position="140"/>
    </location>
</feature>
<feature type="transmembrane region" description="Helical" evidence="2">
    <location>
        <begin position="74"/>
        <end position="93"/>
    </location>
</feature>
<feature type="transmembrane region" description="Helical" evidence="2">
    <location>
        <begin position="99"/>
        <end position="118"/>
    </location>
</feature>
<organism evidence="3 4">
    <name type="scientific">Porcincola intestinalis</name>
    <dbReference type="NCBI Taxonomy" id="2606632"/>
    <lineage>
        <taxon>Bacteria</taxon>
        <taxon>Bacillati</taxon>
        <taxon>Bacillota</taxon>
        <taxon>Clostridia</taxon>
        <taxon>Lachnospirales</taxon>
        <taxon>Lachnospiraceae</taxon>
        <taxon>Porcincola</taxon>
    </lineage>
</organism>
<protein>
    <submittedName>
        <fullName evidence="3">DMT family transporter</fullName>
    </submittedName>
</protein>
<reference evidence="3 4" key="1">
    <citation type="submission" date="2019-08" db="EMBL/GenBank/DDBJ databases">
        <title>In-depth cultivation of the pig gut microbiome towards novel bacterial diversity and tailored functional studies.</title>
        <authorList>
            <person name="Wylensek D."/>
            <person name="Hitch T.C.A."/>
            <person name="Clavel T."/>
        </authorList>
    </citation>
    <scope>NUCLEOTIDE SEQUENCE [LARGE SCALE GENOMIC DNA]</scope>
    <source>
        <strain evidence="3 4">Oil+RF-744-WCA-WT-11</strain>
    </source>
</reference>
<feature type="transmembrane region" description="Helical" evidence="2">
    <location>
        <begin position="42"/>
        <end position="62"/>
    </location>
</feature>
<dbReference type="Proteomes" id="UP000481852">
    <property type="component" value="Unassembled WGS sequence"/>
</dbReference>
<gene>
    <name evidence="3" type="ORF">FYJ35_06025</name>
</gene>
<name>A0A6L5X2Z7_9FIRM</name>
<evidence type="ECO:0000313" key="4">
    <source>
        <dbReference type="Proteomes" id="UP000481852"/>
    </source>
</evidence>
<comment type="caution">
    <text evidence="3">The sequence shown here is derived from an EMBL/GenBank/DDBJ whole genome shotgun (WGS) entry which is preliminary data.</text>
</comment>
<accession>A0A6L5X2Z7</accession>
<keyword evidence="2" id="KW-1133">Transmembrane helix</keyword>
<keyword evidence="2" id="KW-0812">Transmembrane</keyword>
<dbReference type="EMBL" id="VULZ01000005">
    <property type="protein sequence ID" value="MSS14600.1"/>
    <property type="molecule type" value="Genomic_DNA"/>
</dbReference>
<dbReference type="AlphaFoldDB" id="A0A6L5X2Z7"/>
<dbReference type="InterPro" id="IPR037185">
    <property type="entry name" value="EmrE-like"/>
</dbReference>
<evidence type="ECO:0000256" key="1">
    <source>
        <dbReference type="SAM" id="MobiDB-lite"/>
    </source>
</evidence>
<feature type="transmembrane region" description="Helical" evidence="2">
    <location>
        <begin position="12"/>
        <end position="30"/>
    </location>
</feature>
<evidence type="ECO:0000313" key="3">
    <source>
        <dbReference type="EMBL" id="MSS14600.1"/>
    </source>
</evidence>
<evidence type="ECO:0000256" key="2">
    <source>
        <dbReference type="SAM" id="Phobius"/>
    </source>
</evidence>
<dbReference type="SUPFAM" id="SSF103481">
    <property type="entry name" value="Multidrug resistance efflux transporter EmrE"/>
    <property type="match status" value="1"/>
</dbReference>
<sequence length="140" mass="15486">MKKNKGLEVPILWFLALHLSLIVNSIQGVFSKLAGREKTLSPMWILFFGLMFVALFTFAVAWQQVLKHMSLTFAFTNKPITIIWGLVWGVLIFQEKVTWNMVLGSVIILVGIMVGVSGGQPQQKTGSLVAGGEAGKEEQH</sequence>
<dbReference type="RefSeq" id="WP_154524586.1">
    <property type="nucleotide sequence ID" value="NZ_JAQYJL010000026.1"/>
</dbReference>
<keyword evidence="4" id="KW-1185">Reference proteome</keyword>
<keyword evidence="2" id="KW-0472">Membrane</keyword>
<dbReference type="Gene3D" id="1.10.3730.20">
    <property type="match status" value="1"/>
</dbReference>
<proteinExistence type="predicted"/>